<dbReference type="EMBL" id="VJMJ01000295">
    <property type="protein sequence ID" value="KAF0723802.1"/>
    <property type="molecule type" value="Genomic_DNA"/>
</dbReference>
<evidence type="ECO:0000259" key="3">
    <source>
        <dbReference type="Pfam" id="PF13359"/>
    </source>
</evidence>
<keyword evidence="5" id="KW-1185">Reference proteome</keyword>
<dbReference type="VEuPathDB" id="FungiDB:AeMF1_008994"/>
<name>A0A6G0W917_9STRA</name>
<dbReference type="Pfam" id="PF13359">
    <property type="entry name" value="DDE_Tnp_4"/>
    <property type="match status" value="1"/>
</dbReference>
<proteinExistence type="predicted"/>
<feature type="domain" description="DDE Tnp4" evidence="3">
    <location>
        <begin position="181"/>
        <end position="357"/>
    </location>
</feature>
<evidence type="ECO:0000256" key="2">
    <source>
        <dbReference type="ARBA" id="ARBA00022723"/>
    </source>
</evidence>
<evidence type="ECO:0000313" key="4">
    <source>
        <dbReference type="EMBL" id="KAF0723802.1"/>
    </source>
</evidence>
<gene>
    <name evidence="4" type="ORF">Ae201684_017378</name>
</gene>
<reference evidence="4 5" key="1">
    <citation type="submission" date="2019-07" db="EMBL/GenBank/DDBJ databases">
        <title>Genomics analysis of Aphanomyces spp. identifies a new class of oomycete effector associated with host adaptation.</title>
        <authorList>
            <person name="Gaulin E."/>
        </authorList>
    </citation>
    <scope>NUCLEOTIDE SEQUENCE [LARGE SCALE GENOMIC DNA]</scope>
    <source>
        <strain evidence="4 5">ATCC 201684</strain>
    </source>
</reference>
<organism evidence="4 5">
    <name type="scientific">Aphanomyces euteiches</name>
    <dbReference type="NCBI Taxonomy" id="100861"/>
    <lineage>
        <taxon>Eukaryota</taxon>
        <taxon>Sar</taxon>
        <taxon>Stramenopiles</taxon>
        <taxon>Oomycota</taxon>
        <taxon>Saprolegniomycetes</taxon>
        <taxon>Saprolegniales</taxon>
        <taxon>Verrucalvaceae</taxon>
        <taxon>Aphanomyces</taxon>
    </lineage>
</organism>
<dbReference type="GO" id="GO:0046872">
    <property type="term" value="F:metal ion binding"/>
    <property type="evidence" value="ECO:0007669"/>
    <property type="project" value="UniProtKB-KW"/>
</dbReference>
<evidence type="ECO:0000256" key="1">
    <source>
        <dbReference type="ARBA" id="ARBA00001968"/>
    </source>
</evidence>
<keyword evidence="2" id="KW-0479">Metal-binding</keyword>
<dbReference type="Proteomes" id="UP000481153">
    <property type="component" value="Unassembled WGS sequence"/>
</dbReference>
<comment type="cofactor">
    <cofactor evidence="1">
        <name>a divalent metal cation</name>
        <dbReference type="ChEBI" id="CHEBI:60240"/>
    </cofactor>
</comment>
<comment type="caution">
    <text evidence="4">The sequence shown here is derived from an EMBL/GenBank/DDBJ whole genome shotgun (WGS) entry which is preliminary data.</text>
</comment>
<protein>
    <recommendedName>
        <fullName evidence="3">DDE Tnp4 domain-containing protein</fullName>
    </recommendedName>
</protein>
<accession>A0A6G0W917</accession>
<evidence type="ECO:0000313" key="5">
    <source>
        <dbReference type="Proteomes" id="UP000481153"/>
    </source>
</evidence>
<dbReference type="PANTHER" id="PTHR23080">
    <property type="entry name" value="THAP DOMAIN PROTEIN"/>
    <property type="match status" value="1"/>
</dbReference>
<dbReference type="AlphaFoldDB" id="A0A6G0W917"/>
<sequence length="424" mass="48727">MSTPAAKRKASEAILRLAEADVDRQRQRNAFIGDIQSDPDDEADSPCPVFDLFYHAEGNEGIRKMSNFNASEFNFVWSQICENVDLKWNCGRGKRNRHTSKDVFFMFMAVMKHAGKWDAMASTFGIATPTFQALITKFMVVVQPFLYDVFVYTVNETWSMEKLRTSGNSFQHYPSARYATDVTFQQTNMPADNLAERKRYFSKKHHLYGYKVEVSVAPNGLALNCTKHYPGNESDIGIFRKNFAFHDSNLLKLPREESFVDEGPLKEKFPKQWIVSVDKGYQGLSDVIRALHPKKKPPNASLSRQEHEINTYISSDRVIVENFFGRLCTLWAMCSDKFRWNEELYDTIFRCGLALTNAHILKHPLRARDGESYACYTNRLSFIGNDIREKRAAAQESYRRKRRLRLESSVSGLPGDSGYNSDDI</sequence>
<dbReference type="VEuPathDB" id="FungiDB:AeMF1_013864"/>
<dbReference type="InterPro" id="IPR027806">
    <property type="entry name" value="HARBI1_dom"/>
</dbReference>